<dbReference type="Pfam" id="PF10036">
    <property type="entry name" value="RLL"/>
    <property type="match status" value="1"/>
</dbReference>
<sequence length="242" mass="25842">MAASFGLVLRALGYPGSPPGQGSVGQGSEEFRKLVSWLEDTKIRLHKVEDRGALRDHASEAWPQTFEAYATALECPFDASDGRTLGWILNYALGLEYRDNAGELNGARAKLVGDERASTRPERSFGDAEGARCAELANEMASALGVPTGQDAAKILEAVERAAKPLAQARMEAGATSEVDLAALPLGFTTGDAQVDSASLVMRSLFIKDLRELQSVIDETTVGVQEYTANPKTDAKLGRVGR</sequence>
<dbReference type="PANTHER" id="PTHR15924">
    <property type="entry name" value="CLE"/>
    <property type="match status" value="1"/>
</dbReference>
<organism evidence="1 2">
    <name type="scientific">Chloropicon roscoffensis</name>
    <dbReference type="NCBI Taxonomy" id="1461544"/>
    <lineage>
        <taxon>Eukaryota</taxon>
        <taxon>Viridiplantae</taxon>
        <taxon>Chlorophyta</taxon>
        <taxon>Chloropicophyceae</taxon>
        <taxon>Chloropicales</taxon>
        <taxon>Chloropicaceae</taxon>
        <taxon>Chloropicon</taxon>
    </lineage>
</organism>
<name>A0AAX4P6K0_9CHLO</name>
<keyword evidence="2" id="KW-1185">Reference proteome</keyword>
<protein>
    <submittedName>
        <fullName evidence="1">RNA transcription, translation and transport factor protein</fullName>
    </submittedName>
</protein>
<proteinExistence type="predicted"/>
<dbReference type="EMBL" id="CP151504">
    <property type="protein sequence ID" value="WZN61399.1"/>
    <property type="molecule type" value="Genomic_DNA"/>
</dbReference>
<dbReference type="Proteomes" id="UP001472866">
    <property type="component" value="Chromosome 04"/>
</dbReference>
<dbReference type="AlphaFoldDB" id="A0AAX4P6K0"/>
<evidence type="ECO:0000313" key="2">
    <source>
        <dbReference type="Proteomes" id="UP001472866"/>
    </source>
</evidence>
<dbReference type="InterPro" id="IPR019265">
    <property type="entry name" value="RTRAF"/>
</dbReference>
<gene>
    <name evidence="1" type="ORF">HKI87_04g29340</name>
</gene>
<accession>A0AAX4P6K0</accession>
<evidence type="ECO:0000313" key="1">
    <source>
        <dbReference type="EMBL" id="WZN61399.1"/>
    </source>
</evidence>
<reference evidence="1 2" key="1">
    <citation type="submission" date="2024-03" db="EMBL/GenBank/DDBJ databases">
        <title>Complete genome sequence of the green alga Chloropicon roscoffensis RCC1871.</title>
        <authorList>
            <person name="Lemieux C."/>
            <person name="Pombert J.-F."/>
            <person name="Otis C."/>
            <person name="Turmel M."/>
        </authorList>
    </citation>
    <scope>NUCLEOTIDE SEQUENCE [LARGE SCALE GENOMIC DNA]</scope>
    <source>
        <strain evidence="1 2">RCC1871</strain>
    </source>
</reference>